<keyword evidence="6 11" id="KW-0067">ATP-binding</keyword>
<proteinExistence type="inferred from homology"/>
<evidence type="ECO:0000259" key="12">
    <source>
        <dbReference type="Pfam" id="PF00133"/>
    </source>
</evidence>
<dbReference type="InterPro" id="IPR002300">
    <property type="entry name" value="aa-tRNA-synth_Ia"/>
</dbReference>
<dbReference type="OrthoDB" id="15954at2759"/>
<feature type="domain" description="Leucyl-tRNA synthetase editing" evidence="15">
    <location>
        <begin position="186"/>
        <end position="386"/>
    </location>
</feature>
<dbReference type="PANTHER" id="PTHR43740:SF2">
    <property type="entry name" value="LEUCINE--TRNA LIGASE, MITOCHONDRIAL"/>
    <property type="match status" value="1"/>
</dbReference>
<reference evidence="16 17" key="1">
    <citation type="journal article" date="2016" name="Nat. Commun.">
        <title>Ectomycorrhizal ecology is imprinted in the genome of the dominant symbiotic fungus Cenococcum geophilum.</title>
        <authorList>
            <consortium name="DOE Joint Genome Institute"/>
            <person name="Peter M."/>
            <person name="Kohler A."/>
            <person name="Ohm R.A."/>
            <person name="Kuo A."/>
            <person name="Krutzmann J."/>
            <person name="Morin E."/>
            <person name="Arend M."/>
            <person name="Barry K.W."/>
            <person name="Binder M."/>
            <person name="Choi C."/>
            <person name="Clum A."/>
            <person name="Copeland A."/>
            <person name="Grisel N."/>
            <person name="Haridas S."/>
            <person name="Kipfer T."/>
            <person name="LaButti K."/>
            <person name="Lindquist E."/>
            <person name="Lipzen A."/>
            <person name="Maire R."/>
            <person name="Meier B."/>
            <person name="Mihaltcheva S."/>
            <person name="Molinier V."/>
            <person name="Murat C."/>
            <person name="Poggeler S."/>
            <person name="Quandt C.A."/>
            <person name="Sperisen C."/>
            <person name="Tritt A."/>
            <person name="Tisserant E."/>
            <person name="Crous P.W."/>
            <person name="Henrissat B."/>
            <person name="Nehls U."/>
            <person name="Egli S."/>
            <person name="Spatafora J.W."/>
            <person name="Grigoriev I.V."/>
            <person name="Martin F.M."/>
        </authorList>
    </citation>
    <scope>NUCLEOTIDE SEQUENCE [LARGE SCALE GENOMIC DNA]</scope>
    <source>
        <strain evidence="16 17">CBS 207.34</strain>
    </source>
</reference>
<evidence type="ECO:0000256" key="3">
    <source>
        <dbReference type="ARBA" id="ARBA00013164"/>
    </source>
</evidence>
<dbReference type="PRINTS" id="PR00985">
    <property type="entry name" value="TRNASYNTHLEU"/>
</dbReference>
<comment type="similarity">
    <text evidence="2 11">Belongs to the class-I aminoacyl-tRNA synthetase family.</text>
</comment>
<dbReference type="GO" id="GO:0006429">
    <property type="term" value="P:leucyl-tRNA aminoacylation"/>
    <property type="evidence" value="ECO:0007669"/>
    <property type="project" value="InterPro"/>
</dbReference>
<dbReference type="InterPro" id="IPR009080">
    <property type="entry name" value="tRNAsynth_Ia_anticodon-bd"/>
</dbReference>
<dbReference type="GO" id="GO:0002161">
    <property type="term" value="F:aminoacyl-tRNA deacylase activity"/>
    <property type="evidence" value="ECO:0007669"/>
    <property type="project" value="InterPro"/>
</dbReference>
<feature type="domain" description="Methionyl/Valyl/Leucyl/Isoleucyl-tRNA synthetase anticodon-binding" evidence="13">
    <location>
        <begin position="737"/>
        <end position="874"/>
    </location>
</feature>
<dbReference type="SUPFAM" id="SSF52374">
    <property type="entry name" value="Nucleotidylyl transferase"/>
    <property type="match status" value="1"/>
</dbReference>
<dbReference type="SUPFAM" id="SSF50677">
    <property type="entry name" value="ValRS/IleRS/LeuRS editing domain"/>
    <property type="match status" value="1"/>
</dbReference>
<dbReference type="Gene3D" id="3.40.50.620">
    <property type="entry name" value="HUPs"/>
    <property type="match status" value="2"/>
</dbReference>
<dbReference type="CDD" id="cd00812">
    <property type="entry name" value="LeuRS_core"/>
    <property type="match status" value="1"/>
</dbReference>
<dbReference type="Pfam" id="PF00133">
    <property type="entry name" value="tRNA-synt_1"/>
    <property type="match status" value="1"/>
</dbReference>
<evidence type="ECO:0000256" key="4">
    <source>
        <dbReference type="ARBA" id="ARBA00022598"/>
    </source>
</evidence>
<dbReference type="Gene3D" id="1.10.730.10">
    <property type="entry name" value="Isoleucyl-tRNA Synthetase, Domain 1"/>
    <property type="match status" value="2"/>
</dbReference>
<dbReference type="Pfam" id="PF13603">
    <property type="entry name" value="tRNA-synt_1_2"/>
    <property type="match status" value="1"/>
</dbReference>
<dbReference type="EC" id="6.1.1.4" evidence="3"/>
<dbReference type="GO" id="GO:0032543">
    <property type="term" value="P:mitochondrial translation"/>
    <property type="evidence" value="ECO:0007669"/>
    <property type="project" value="TreeGrafter"/>
</dbReference>
<protein>
    <recommendedName>
        <fullName evidence="3">leucine--tRNA ligase</fullName>
        <ecNumber evidence="3">6.1.1.4</ecNumber>
    </recommendedName>
    <alternativeName>
        <fullName evidence="9">Leucyl-tRNA synthetase</fullName>
    </alternativeName>
</protein>
<evidence type="ECO:0000256" key="8">
    <source>
        <dbReference type="ARBA" id="ARBA00023146"/>
    </source>
</evidence>
<keyword evidence="8 11" id="KW-0030">Aminoacyl-tRNA synthetase</keyword>
<dbReference type="EMBL" id="KV748809">
    <property type="protein sequence ID" value="OCL12921.1"/>
    <property type="molecule type" value="Genomic_DNA"/>
</dbReference>
<evidence type="ECO:0000256" key="2">
    <source>
        <dbReference type="ARBA" id="ARBA00005594"/>
    </source>
</evidence>
<accession>A0A8E2F9I4</accession>
<dbReference type="NCBIfam" id="TIGR00396">
    <property type="entry name" value="leuS_bact"/>
    <property type="match status" value="1"/>
</dbReference>
<dbReference type="GO" id="GO:0005524">
    <property type="term" value="F:ATP binding"/>
    <property type="evidence" value="ECO:0007669"/>
    <property type="project" value="UniProtKB-KW"/>
</dbReference>
<evidence type="ECO:0000259" key="13">
    <source>
        <dbReference type="Pfam" id="PF08264"/>
    </source>
</evidence>
<dbReference type="FunFam" id="1.10.730.10:FF:000002">
    <property type="entry name" value="Leucine--tRNA ligase"/>
    <property type="match status" value="1"/>
</dbReference>
<evidence type="ECO:0000256" key="5">
    <source>
        <dbReference type="ARBA" id="ARBA00022741"/>
    </source>
</evidence>
<dbReference type="InterPro" id="IPR025709">
    <property type="entry name" value="Leu_tRNA-synth_edit"/>
</dbReference>
<dbReference type="InterPro" id="IPR001412">
    <property type="entry name" value="aa-tRNA-synth_I_CS"/>
</dbReference>
<dbReference type="InterPro" id="IPR014729">
    <property type="entry name" value="Rossmann-like_a/b/a_fold"/>
</dbReference>
<feature type="domain" description="Aminoacyl-tRNA synthetase class Ia" evidence="12">
    <location>
        <begin position="389"/>
        <end position="566"/>
    </location>
</feature>
<dbReference type="InterPro" id="IPR013155">
    <property type="entry name" value="M/V/L/I-tRNA-synth_anticd-bd"/>
</dbReference>
<dbReference type="SUPFAM" id="SSF47323">
    <property type="entry name" value="Anticodon-binding domain of a subclass of class I aminoacyl-tRNA synthetases"/>
    <property type="match status" value="1"/>
</dbReference>
<comment type="subcellular location">
    <subcellularLocation>
        <location evidence="1">Mitochondrion matrix</location>
    </subcellularLocation>
</comment>
<comment type="catalytic activity">
    <reaction evidence="10">
        <text>tRNA(Leu) + L-leucine + ATP = L-leucyl-tRNA(Leu) + AMP + diphosphate</text>
        <dbReference type="Rhea" id="RHEA:11688"/>
        <dbReference type="Rhea" id="RHEA-COMP:9613"/>
        <dbReference type="Rhea" id="RHEA-COMP:9622"/>
        <dbReference type="ChEBI" id="CHEBI:30616"/>
        <dbReference type="ChEBI" id="CHEBI:33019"/>
        <dbReference type="ChEBI" id="CHEBI:57427"/>
        <dbReference type="ChEBI" id="CHEBI:78442"/>
        <dbReference type="ChEBI" id="CHEBI:78494"/>
        <dbReference type="ChEBI" id="CHEBI:456215"/>
        <dbReference type="EC" id="6.1.1.4"/>
    </reaction>
</comment>
<dbReference type="Pfam" id="PF08264">
    <property type="entry name" value="Anticodon_1"/>
    <property type="match status" value="1"/>
</dbReference>
<evidence type="ECO:0000256" key="10">
    <source>
        <dbReference type="ARBA" id="ARBA00047469"/>
    </source>
</evidence>
<evidence type="ECO:0000313" key="17">
    <source>
        <dbReference type="Proteomes" id="UP000250140"/>
    </source>
</evidence>
<evidence type="ECO:0000256" key="11">
    <source>
        <dbReference type="RuleBase" id="RU363035"/>
    </source>
</evidence>
<dbReference type="Pfam" id="PF09334">
    <property type="entry name" value="tRNA-synt_1g"/>
    <property type="match status" value="1"/>
</dbReference>
<dbReference type="GO" id="GO:0004823">
    <property type="term" value="F:leucine-tRNA ligase activity"/>
    <property type="evidence" value="ECO:0007669"/>
    <property type="project" value="UniProtKB-EC"/>
</dbReference>
<dbReference type="InterPro" id="IPR002302">
    <property type="entry name" value="Leu-tRNA-ligase"/>
</dbReference>
<dbReference type="FunFam" id="3.90.740.10:FF:000034">
    <property type="entry name" value="Leucine--tRNA ligase, mitochondrial"/>
    <property type="match status" value="1"/>
</dbReference>
<evidence type="ECO:0000256" key="1">
    <source>
        <dbReference type="ARBA" id="ARBA00004305"/>
    </source>
</evidence>
<dbReference type="InterPro" id="IPR015413">
    <property type="entry name" value="Methionyl/Leucyl_tRNA_Synth"/>
</dbReference>
<organism evidence="16 17">
    <name type="scientific">Glonium stellatum</name>
    <dbReference type="NCBI Taxonomy" id="574774"/>
    <lineage>
        <taxon>Eukaryota</taxon>
        <taxon>Fungi</taxon>
        <taxon>Dikarya</taxon>
        <taxon>Ascomycota</taxon>
        <taxon>Pezizomycotina</taxon>
        <taxon>Dothideomycetes</taxon>
        <taxon>Pleosporomycetidae</taxon>
        <taxon>Gloniales</taxon>
        <taxon>Gloniaceae</taxon>
        <taxon>Glonium</taxon>
    </lineage>
</organism>
<dbReference type="GO" id="GO:0005759">
    <property type="term" value="C:mitochondrial matrix"/>
    <property type="evidence" value="ECO:0007669"/>
    <property type="project" value="UniProtKB-SubCell"/>
</dbReference>
<dbReference type="AlphaFoldDB" id="A0A8E2F9I4"/>
<gene>
    <name evidence="16" type="ORF">AOQ84DRAFT_284166</name>
</gene>
<dbReference type="FunFam" id="3.40.50.620:FF:000003">
    <property type="entry name" value="Leucine--tRNA ligase"/>
    <property type="match status" value="1"/>
</dbReference>
<dbReference type="PANTHER" id="PTHR43740">
    <property type="entry name" value="LEUCYL-TRNA SYNTHETASE"/>
    <property type="match status" value="1"/>
</dbReference>
<feature type="domain" description="Methionyl/Leucyl tRNA synthetase" evidence="14">
    <location>
        <begin position="2"/>
        <end position="135"/>
    </location>
</feature>
<evidence type="ECO:0000256" key="7">
    <source>
        <dbReference type="ARBA" id="ARBA00022917"/>
    </source>
</evidence>
<evidence type="ECO:0000256" key="6">
    <source>
        <dbReference type="ARBA" id="ARBA00022840"/>
    </source>
</evidence>
<keyword evidence="5 11" id="KW-0547">Nucleotide-binding</keyword>
<keyword evidence="4 11" id="KW-0436">Ligase</keyword>
<dbReference type="PROSITE" id="PS00178">
    <property type="entry name" value="AA_TRNA_LIGASE_I"/>
    <property type="match status" value="1"/>
</dbReference>
<keyword evidence="7 11" id="KW-0648">Protein biosynthesis</keyword>
<sequence length="947" mass="105860">MFPYPSGTLHLGHLRVYTISDVLARFKQMQGYEVIHPIGWDAFGLPAENAAIERGINPETWTLQNIAKMKEQMMAMGGRWDWDREFMTCDPSFYKHTQRIFLMLYERGLAYQAESVVNFDPVDKTVLANEQVDTNGCSWRSGAKVQKIRLKQWFLRIKDFQQPLLDDLELLAKENKWPERVLSMQRNWLGRSNGAKFRFRIKRPSGNKEYSEVEVYTTRADTLFGVQYIALSLNHPIVLDIAKNRPDLQNFIDMAHQLPPDSKAGFLLQGIQANNPVSTLSASATCAKEPLPVYAAPYVLDDYGSGAVMGVPGHDSRDHAFWRENRGSEPVRKVVVPSLEEVDVSSGLTLGKGENPNTSKGFLNAASGEFSGMSSDKAVDKIVQRLQEHGQYAELTENWRLRDWLISRQRYWGTPIPIVHCDMCGPVPVSEFELPVELPKLASDALKGKGGNPLAEMSSWNDTKCPKCNSPAKRETDTMDTFMDSSWYFFRFLDHQNHLAPVSQESANAGMPVDVYIGGVEHAILHLLYARFISKFLATTSLWPSGGGPENKGEPFKQLITQGMVHGRTYSDPATGRFLHPDEVDLTIPESPKIKSSGIEPLTSFEKMSKSKHNGVDPGATIAKYGADATRAHLLFQAPVSDVLEWDGKSIKGIQRWFSRLWRLSHASFIPPTTLNKFLPPVDHDIPLLALLAQLQGDGKPQVPVPLPVNRANPSPEVVDLFRNLKPQEQDLWVLSQNTIASVTKSYDQTYALNTIVSDLMTLTNAIWDAPHTSEIASMIKYLSLSALLRMLAPIAPAFAEECWETLIQIAGRKSSARNPGVLTNHNHTVKSIFTQPFPTDDIRTVRFLTHFQKCAVQVNGKLRFSTKIPIPEPELLEEARLPELKAWIVERIRETPEGRGWLSGNGKLGWPAQGRGEAGAGPDGTKVFVVKGGKTVNFVAPKEESK</sequence>
<dbReference type="InterPro" id="IPR009008">
    <property type="entry name" value="Val/Leu/Ile-tRNA-synth_edit"/>
</dbReference>
<keyword evidence="17" id="KW-1185">Reference proteome</keyword>
<evidence type="ECO:0000313" key="16">
    <source>
        <dbReference type="EMBL" id="OCL12921.1"/>
    </source>
</evidence>
<dbReference type="FunFam" id="3.40.50.620:FF:000100">
    <property type="entry name" value="probable leucine--tRNA ligase, mitochondrial"/>
    <property type="match status" value="1"/>
</dbReference>
<dbReference type="Proteomes" id="UP000250140">
    <property type="component" value="Unassembled WGS sequence"/>
</dbReference>
<evidence type="ECO:0000259" key="14">
    <source>
        <dbReference type="Pfam" id="PF09334"/>
    </source>
</evidence>
<evidence type="ECO:0000259" key="15">
    <source>
        <dbReference type="Pfam" id="PF13603"/>
    </source>
</evidence>
<evidence type="ECO:0000256" key="9">
    <source>
        <dbReference type="ARBA" id="ARBA00030520"/>
    </source>
</evidence>
<name>A0A8E2F9I4_9PEZI</name>